<dbReference type="InterPro" id="IPR023214">
    <property type="entry name" value="HAD_sf"/>
</dbReference>
<dbReference type="PROSITE" id="PS01228">
    <property type="entry name" value="COF_1"/>
    <property type="match status" value="1"/>
</dbReference>
<dbReference type="NCBIfam" id="TIGR01484">
    <property type="entry name" value="HAD-SF-IIB"/>
    <property type="match status" value="1"/>
</dbReference>
<dbReference type="PANTHER" id="PTHR10000:SF8">
    <property type="entry name" value="HAD SUPERFAMILY HYDROLASE-LIKE, TYPE 3"/>
    <property type="match status" value="1"/>
</dbReference>
<dbReference type="InterPro" id="IPR036412">
    <property type="entry name" value="HAD-like_sf"/>
</dbReference>
<dbReference type="EMBL" id="CP032550">
    <property type="protein sequence ID" value="QGU27788.1"/>
    <property type="molecule type" value="Genomic_DNA"/>
</dbReference>
<gene>
    <name evidence="1" type="ORF">D7D94_09005</name>
</gene>
<accession>A0A6I6E9B3</accession>
<dbReference type="KEGG" id="moj:D7D94_09005"/>
<reference evidence="1 2" key="1">
    <citation type="submission" date="2018-09" db="EMBL/GenBank/DDBJ databases">
        <title>Whole genome sequencing of Microbacterium oryzae strain MB-10T.</title>
        <authorList>
            <person name="Das S.K."/>
        </authorList>
    </citation>
    <scope>NUCLEOTIDE SEQUENCE [LARGE SCALE GENOMIC DNA]</scope>
    <source>
        <strain evidence="1 2">MB-10</strain>
    </source>
</reference>
<proteinExistence type="predicted"/>
<evidence type="ECO:0000313" key="1">
    <source>
        <dbReference type="EMBL" id="QGU27788.1"/>
    </source>
</evidence>
<dbReference type="RefSeq" id="WP_156242291.1">
    <property type="nucleotide sequence ID" value="NZ_BAAAZL010000004.1"/>
</dbReference>
<dbReference type="SUPFAM" id="SSF56784">
    <property type="entry name" value="HAD-like"/>
    <property type="match status" value="1"/>
</dbReference>
<dbReference type="GO" id="GO:0000287">
    <property type="term" value="F:magnesium ion binding"/>
    <property type="evidence" value="ECO:0007669"/>
    <property type="project" value="TreeGrafter"/>
</dbReference>
<dbReference type="Gene3D" id="3.30.1240.10">
    <property type="match status" value="1"/>
</dbReference>
<dbReference type="Proteomes" id="UP000422989">
    <property type="component" value="Chromosome"/>
</dbReference>
<organism evidence="1 2">
    <name type="scientific">Microbacterium oryzae</name>
    <dbReference type="NCBI Taxonomy" id="743009"/>
    <lineage>
        <taxon>Bacteria</taxon>
        <taxon>Bacillati</taxon>
        <taxon>Actinomycetota</taxon>
        <taxon>Actinomycetes</taxon>
        <taxon>Micrococcales</taxon>
        <taxon>Microbacteriaceae</taxon>
        <taxon>Microbacterium</taxon>
    </lineage>
</organism>
<name>A0A6I6E9B3_9MICO</name>
<dbReference type="OrthoDB" id="3180855at2"/>
<keyword evidence="2" id="KW-1185">Reference proteome</keyword>
<dbReference type="AlphaFoldDB" id="A0A6I6E9B3"/>
<protein>
    <submittedName>
        <fullName evidence="1">HAD family phosphatase</fullName>
    </submittedName>
</protein>
<dbReference type="GO" id="GO:0016791">
    <property type="term" value="F:phosphatase activity"/>
    <property type="evidence" value="ECO:0007669"/>
    <property type="project" value="TreeGrafter"/>
</dbReference>
<dbReference type="InterPro" id="IPR006379">
    <property type="entry name" value="HAD-SF_hydro_IIB"/>
</dbReference>
<evidence type="ECO:0000313" key="2">
    <source>
        <dbReference type="Proteomes" id="UP000422989"/>
    </source>
</evidence>
<dbReference type="Pfam" id="PF08282">
    <property type="entry name" value="Hydrolase_3"/>
    <property type="match status" value="1"/>
</dbReference>
<dbReference type="PANTHER" id="PTHR10000">
    <property type="entry name" value="PHOSPHOSERINE PHOSPHATASE"/>
    <property type="match status" value="1"/>
</dbReference>
<dbReference type="Gene3D" id="3.40.50.1000">
    <property type="entry name" value="HAD superfamily/HAD-like"/>
    <property type="match status" value="1"/>
</dbReference>
<dbReference type="GO" id="GO:0005829">
    <property type="term" value="C:cytosol"/>
    <property type="evidence" value="ECO:0007669"/>
    <property type="project" value="TreeGrafter"/>
</dbReference>
<sequence length="282" mass="30375">MTYPVDASARLLIALDIDGTVVLEDGTFSPGVQEAVAEAAERGHVVTIATGRSWESAAPVMEGLGILPPYVVCANGATIMSRDPEDPTGYIRHTTETFDATEVLQFIREHLPGASYMVELADGTRLFTQYMDDWDLNRPGARHVEFEEMLGLRVTRVVVVSPEHDGEEFNAFVERMGLQQVTYSVGWSAWLDIAPQGVNKATALEKVREWLEIDRAQVAVMGDGRNDIEMLAWAGEGGGSAVVMGQAPPEVQQYATQLTLPVEGGGVAAALSELGVATATIV</sequence>